<accession>A0A0R3SM49</accession>
<gene>
    <name evidence="1" type="ORF">HDID_LOCUS6012</name>
</gene>
<reference evidence="1 2" key="2">
    <citation type="submission" date="2018-11" db="EMBL/GenBank/DDBJ databases">
        <authorList>
            <consortium name="Pathogen Informatics"/>
        </authorList>
    </citation>
    <scope>NUCLEOTIDE SEQUENCE [LARGE SCALE GENOMIC DNA]</scope>
</reference>
<sequence length="160" mass="18430">MCVSKTQHNATHPHISTVLYDDEDAAAACVQQHRKRMHAGTPTCPVPPTTKQGGQQQFQTTCSSRLFVQLQENVVWFYENSPVRENERNELTGKQLFLENRQRIYLPACLPVEEYANFSARHVPSRKAREKKCGDLRESKEISPGVSFYLPEDKWYLMCV</sequence>
<dbReference type="EMBL" id="UYSG01003969">
    <property type="protein sequence ID" value="VDL58330.1"/>
    <property type="molecule type" value="Genomic_DNA"/>
</dbReference>
<organism evidence="3">
    <name type="scientific">Hymenolepis diminuta</name>
    <name type="common">Rat tapeworm</name>
    <dbReference type="NCBI Taxonomy" id="6216"/>
    <lineage>
        <taxon>Eukaryota</taxon>
        <taxon>Metazoa</taxon>
        <taxon>Spiralia</taxon>
        <taxon>Lophotrochozoa</taxon>
        <taxon>Platyhelminthes</taxon>
        <taxon>Cestoda</taxon>
        <taxon>Eucestoda</taxon>
        <taxon>Cyclophyllidea</taxon>
        <taxon>Hymenolepididae</taxon>
        <taxon>Hymenolepis</taxon>
    </lineage>
</organism>
<dbReference type="Proteomes" id="UP000274504">
    <property type="component" value="Unassembled WGS sequence"/>
</dbReference>
<name>A0A0R3SM49_HYMDI</name>
<evidence type="ECO:0000313" key="3">
    <source>
        <dbReference type="WBParaSite" id="HDID_0000601401-mRNA-1"/>
    </source>
</evidence>
<evidence type="ECO:0000313" key="1">
    <source>
        <dbReference type="EMBL" id="VDL58330.1"/>
    </source>
</evidence>
<evidence type="ECO:0000313" key="2">
    <source>
        <dbReference type="Proteomes" id="UP000274504"/>
    </source>
</evidence>
<reference evidence="3" key="1">
    <citation type="submission" date="2017-02" db="UniProtKB">
        <authorList>
            <consortium name="WormBaseParasite"/>
        </authorList>
    </citation>
    <scope>IDENTIFICATION</scope>
</reference>
<protein>
    <submittedName>
        <fullName evidence="1 3">Uncharacterized protein</fullName>
    </submittedName>
</protein>
<proteinExistence type="predicted"/>
<dbReference type="AlphaFoldDB" id="A0A0R3SM49"/>
<dbReference type="WBParaSite" id="HDID_0000601401-mRNA-1">
    <property type="protein sequence ID" value="HDID_0000601401-mRNA-1"/>
    <property type="gene ID" value="HDID_0000601401"/>
</dbReference>